<evidence type="ECO:0000259" key="1">
    <source>
        <dbReference type="Pfam" id="PF08719"/>
    </source>
</evidence>
<gene>
    <name evidence="2" type="ORF">THRCLA_21335</name>
</gene>
<dbReference type="SUPFAM" id="SSF143990">
    <property type="entry name" value="YbiA-like"/>
    <property type="match status" value="1"/>
</dbReference>
<keyword evidence="3" id="KW-1185">Reference proteome</keyword>
<organism evidence="2 3">
    <name type="scientific">Thraustotheca clavata</name>
    <dbReference type="NCBI Taxonomy" id="74557"/>
    <lineage>
        <taxon>Eukaryota</taxon>
        <taxon>Sar</taxon>
        <taxon>Stramenopiles</taxon>
        <taxon>Oomycota</taxon>
        <taxon>Saprolegniomycetes</taxon>
        <taxon>Saprolegniales</taxon>
        <taxon>Achlyaceae</taxon>
        <taxon>Thraustotheca</taxon>
    </lineage>
</organism>
<evidence type="ECO:0000313" key="2">
    <source>
        <dbReference type="EMBL" id="OQS02746.1"/>
    </source>
</evidence>
<dbReference type="Pfam" id="PF08719">
    <property type="entry name" value="NADAR"/>
    <property type="match status" value="1"/>
</dbReference>
<evidence type="ECO:0000313" key="3">
    <source>
        <dbReference type="Proteomes" id="UP000243217"/>
    </source>
</evidence>
<dbReference type="InterPro" id="IPR037238">
    <property type="entry name" value="YbiA-like_sf"/>
</dbReference>
<dbReference type="Gene3D" id="1.10.357.40">
    <property type="entry name" value="YbiA-like"/>
    <property type="match status" value="1"/>
</dbReference>
<proteinExistence type="predicted"/>
<dbReference type="EMBL" id="JNBS01001083">
    <property type="protein sequence ID" value="OQS02746.1"/>
    <property type="molecule type" value="Genomic_DNA"/>
</dbReference>
<feature type="domain" description="NADAR" evidence="1">
    <location>
        <begin position="15"/>
        <end position="169"/>
    </location>
</feature>
<dbReference type="Proteomes" id="UP000243217">
    <property type="component" value="Unassembled WGS sequence"/>
</dbReference>
<reference evidence="2 3" key="1">
    <citation type="journal article" date="2014" name="Genome Biol. Evol.">
        <title>The secreted proteins of Achlya hypogyna and Thraustotheca clavata identify the ancestral oomycete secretome and reveal gene acquisitions by horizontal gene transfer.</title>
        <authorList>
            <person name="Misner I."/>
            <person name="Blouin N."/>
            <person name="Leonard G."/>
            <person name="Richards T.A."/>
            <person name="Lane C.E."/>
        </authorList>
    </citation>
    <scope>NUCLEOTIDE SEQUENCE [LARGE SCALE GENOMIC DNA]</scope>
    <source>
        <strain evidence="2 3">ATCC 34112</strain>
    </source>
</reference>
<comment type="caution">
    <text evidence="2">The sequence shown here is derived from an EMBL/GenBank/DDBJ whole genome shotgun (WGS) entry which is preliminary data.</text>
</comment>
<dbReference type="AlphaFoldDB" id="A0A1V9ZXK9"/>
<dbReference type="OrthoDB" id="206452at2759"/>
<dbReference type="InterPro" id="IPR012816">
    <property type="entry name" value="NADAR"/>
</dbReference>
<dbReference type="CDD" id="cd15457">
    <property type="entry name" value="NADAR"/>
    <property type="match status" value="1"/>
</dbReference>
<name>A0A1V9ZXK9_9STRA</name>
<sequence length="179" mass="20126">MSKENNKVLLFHSRAKDKRGKILSNFSSHAVTVEGETYPTVEHAFQAYKYMYSNNPSFSKVFTTNGNIGKAKPEHAKRAGSKGGMKKRGAVLDVLKWNANSYQVAELLIQAKVNQHEDVAKVVKEAREDGILLVHFSRNDMKWGAVYDHENECIKRGENLLGNIYLQVKVDKDGGTKEV</sequence>
<accession>A0A1V9ZXK9</accession>
<protein>
    <recommendedName>
        <fullName evidence="1">NADAR domain-containing protein</fullName>
    </recommendedName>
</protein>